<proteinExistence type="predicted"/>
<gene>
    <name evidence="1" type="ORF">Tco_0907312</name>
</gene>
<name>A0ABQ5CKD3_9ASTR</name>
<organism evidence="1 2">
    <name type="scientific">Tanacetum coccineum</name>
    <dbReference type="NCBI Taxonomy" id="301880"/>
    <lineage>
        <taxon>Eukaryota</taxon>
        <taxon>Viridiplantae</taxon>
        <taxon>Streptophyta</taxon>
        <taxon>Embryophyta</taxon>
        <taxon>Tracheophyta</taxon>
        <taxon>Spermatophyta</taxon>
        <taxon>Magnoliopsida</taxon>
        <taxon>eudicotyledons</taxon>
        <taxon>Gunneridae</taxon>
        <taxon>Pentapetalae</taxon>
        <taxon>asterids</taxon>
        <taxon>campanulids</taxon>
        <taxon>Asterales</taxon>
        <taxon>Asteraceae</taxon>
        <taxon>Asteroideae</taxon>
        <taxon>Anthemideae</taxon>
        <taxon>Anthemidinae</taxon>
        <taxon>Tanacetum</taxon>
    </lineage>
</organism>
<dbReference type="Proteomes" id="UP001151760">
    <property type="component" value="Unassembled WGS sequence"/>
</dbReference>
<evidence type="ECO:0000313" key="2">
    <source>
        <dbReference type="Proteomes" id="UP001151760"/>
    </source>
</evidence>
<sequence>MGDEHLSTIPEKESDEVIKSSVENLVPIPSESEGISDDTCDVPICEDSSTFDALKDHVEIFSDSNDDGTTSDDDAFEDIEYVEASPPNSELVSLEEVNDVDQEKEEIDLEDIFRIQDVIICKKLLNINCLIANIESLNDNPTPDRVLKSPSSFPIPIEDCDSFLEKSDTSLSYSDNSLPEFETFRYHTEETSNGSTTTHADNSLPEYDSFHFEIEPNQGELSSVVMEDILGEPRVYMPNVLPTHPTLMLDLNFILYDDSLGSDLKVSFPSGTRNKIFDPGIFFEVQSKRFLSRDSFSPTYVSLPFKDRHYLSFAYVIRIFLLYFTYPVVSPFFSHPGVRIPFLTPTSPFFIFL</sequence>
<protein>
    <submittedName>
        <fullName evidence="1">Uncharacterized protein</fullName>
    </submittedName>
</protein>
<dbReference type="EMBL" id="BQNB010014343">
    <property type="protein sequence ID" value="GJT27037.1"/>
    <property type="molecule type" value="Genomic_DNA"/>
</dbReference>
<evidence type="ECO:0000313" key="1">
    <source>
        <dbReference type="EMBL" id="GJT27037.1"/>
    </source>
</evidence>
<accession>A0ABQ5CKD3</accession>
<reference evidence="1" key="1">
    <citation type="journal article" date="2022" name="Int. J. Mol. Sci.">
        <title>Draft Genome of Tanacetum Coccineum: Genomic Comparison of Closely Related Tanacetum-Family Plants.</title>
        <authorList>
            <person name="Yamashiro T."/>
            <person name="Shiraishi A."/>
            <person name="Nakayama K."/>
            <person name="Satake H."/>
        </authorList>
    </citation>
    <scope>NUCLEOTIDE SEQUENCE</scope>
</reference>
<keyword evidence="2" id="KW-1185">Reference proteome</keyword>
<comment type="caution">
    <text evidence="1">The sequence shown here is derived from an EMBL/GenBank/DDBJ whole genome shotgun (WGS) entry which is preliminary data.</text>
</comment>
<reference evidence="1" key="2">
    <citation type="submission" date="2022-01" db="EMBL/GenBank/DDBJ databases">
        <authorList>
            <person name="Yamashiro T."/>
            <person name="Shiraishi A."/>
            <person name="Satake H."/>
            <person name="Nakayama K."/>
        </authorList>
    </citation>
    <scope>NUCLEOTIDE SEQUENCE</scope>
</reference>